<keyword evidence="2" id="KW-1185">Reference proteome</keyword>
<protein>
    <submittedName>
        <fullName evidence="1">Thermostable hemolysin-like protein</fullName>
    </submittedName>
</protein>
<evidence type="ECO:0000313" key="1">
    <source>
        <dbReference type="EMBL" id="RUO76168.1"/>
    </source>
</evidence>
<dbReference type="AlphaFoldDB" id="A0A432ZDY4"/>
<gene>
    <name evidence="1" type="ORF">CWI81_08630</name>
</gene>
<dbReference type="RefSeq" id="WP_126784891.1">
    <property type="nucleotide sequence ID" value="NZ_PIQF01000002.1"/>
</dbReference>
<dbReference type="Proteomes" id="UP000287908">
    <property type="component" value="Unassembled WGS sequence"/>
</dbReference>
<dbReference type="EMBL" id="PIQF01000002">
    <property type="protein sequence ID" value="RUO76168.1"/>
    <property type="molecule type" value="Genomic_DNA"/>
</dbReference>
<dbReference type="InterPro" id="IPR022050">
    <property type="entry name" value="T_hemolysin"/>
</dbReference>
<organism evidence="1 2">
    <name type="scientific">Idiomarina seosinensis</name>
    <dbReference type="NCBI Taxonomy" id="281739"/>
    <lineage>
        <taxon>Bacteria</taxon>
        <taxon>Pseudomonadati</taxon>
        <taxon>Pseudomonadota</taxon>
        <taxon>Gammaproteobacteria</taxon>
        <taxon>Alteromonadales</taxon>
        <taxon>Idiomarinaceae</taxon>
        <taxon>Idiomarina</taxon>
    </lineage>
</organism>
<dbReference type="Pfam" id="PF12261">
    <property type="entry name" value="T_hemolysin"/>
    <property type="match status" value="1"/>
</dbReference>
<accession>A0A432ZDY4</accession>
<sequence>MRHCWILPDHPLREQVESFICERYWLNFNACLRSLPRLLIAVFDDAKLIAACGVQLADEQPLFSQAYLTKPITGYQVNSRPLPPPERVAEVGSMAALAPSYLPLLFRAVVRLLNSHNRTAVIFTATRALQKYFSRLGIALTALETAQQSALSESTRDFWGNYYQHQPVVLAGWLEQGGVFEQLITTQDSNHVSVREVAL</sequence>
<proteinExistence type="predicted"/>
<dbReference type="OrthoDB" id="7432757at2"/>
<evidence type="ECO:0000313" key="2">
    <source>
        <dbReference type="Proteomes" id="UP000287908"/>
    </source>
</evidence>
<comment type="caution">
    <text evidence="1">The sequence shown here is derived from an EMBL/GenBank/DDBJ whole genome shotgun (WGS) entry which is preliminary data.</text>
</comment>
<reference evidence="1 2" key="1">
    <citation type="journal article" date="2011" name="Front. Microbiol.">
        <title>Genomic signatures of strain selection and enhancement in Bacillus atrophaeus var. globigii, a historical biowarfare simulant.</title>
        <authorList>
            <person name="Gibbons H.S."/>
            <person name="Broomall S.M."/>
            <person name="McNew L.A."/>
            <person name="Daligault H."/>
            <person name="Chapman C."/>
            <person name="Bruce D."/>
            <person name="Karavis M."/>
            <person name="Krepps M."/>
            <person name="McGregor P.A."/>
            <person name="Hong C."/>
            <person name="Park K.H."/>
            <person name="Akmal A."/>
            <person name="Feldman A."/>
            <person name="Lin J.S."/>
            <person name="Chang W.E."/>
            <person name="Higgs B.W."/>
            <person name="Demirev P."/>
            <person name="Lindquist J."/>
            <person name="Liem A."/>
            <person name="Fochler E."/>
            <person name="Read T.D."/>
            <person name="Tapia R."/>
            <person name="Johnson S."/>
            <person name="Bishop-Lilly K.A."/>
            <person name="Detter C."/>
            <person name="Han C."/>
            <person name="Sozhamannan S."/>
            <person name="Rosenzweig C.N."/>
            <person name="Skowronski E.W."/>
        </authorList>
    </citation>
    <scope>NUCLEOTIDE SEQUENCE [LARGE SCALE GENOMIC DNA]</scope>
    <source>
        <strain evidence="1 2">CL-SP19</strain>
    </source>
</reference>
<name>A0A432ZDY4_9GAMM</name>